<sequence>MEEKKLNELSNEELLVLKKKAKPTKIINASIIGFCLGIAAYSVFVAGITWPTIFPLILAVLAYKYFGKNEKAVDAELKARNLK</sequence>
<reference evidence="2 4" key="1">
    <citation type="submission" date="2018-06" db="EMBL/GenBank/DDBJ databases">
        <authorList>
            <consortium name="Pathogen Informatics"/>
            <person name="Doyle S."/>
        </authorList>
    </citation>
    <scope>NUCLEOTIDE SEQUENCE [LARGE SCALE GENOMIC DNA]</scope>
    <source>
        <strain evidence="2 4">NCTC11343</strain>
    </source>
</reference>
<keyword evidence="1" id="KW-0812">Transmembrane</keyword>
<accession>A0A2X2KM61</accession>
<keyword evidence="1" id="KW-0472">Membrane</keyword>
<evidence type="ECO:0000313" key="3">
    <source>
        <dbReference type="EMBL" id="VXC95725.1"/>
    </source>
</evidence>
<evidence type="ECO:0000313" key="2">
    <source>
        <dbReference type="EMBL" id="SPZ83529.1"/>
    </source>
</evidence>
<feature type="transmembrane region" description="Helical" evidence="1">
    <location>
        <begin position="26"/>
        <end position="44"/>
    </location>
</feature>
<dbReference type="AlphaFoldDB" id="A0A2X2KM61"/>
<evidence type="ECO:0000313" key="5">
    <source>
        <dbReference type="Proteomes" id="UP000432350"/>
    </source>
</evidence>
<proteinExistence type="predicted"/>
<organism evidence="2 4">
    <name type="scientific">Sphingobacterium multivorum</name>
    <dbReference type="NCBI Taxonomy" id="28454"/>
    <lineage>
        <taxon>Bacteria</taxon>
        <taxon>Pseudomonadati</taxon>
        <taxon>Bacteroidota</taxon>
        <taxon>Sphingobacteriia</taxon>
        <taxon>Sphingobacteriales</taxon>
        <taxon>Sphingobacteriaceae</taxon>
        <taxon>Sphingobacterium</taxon>
    </lineage>
</organism>
<accession>A0A654CQ71</accession>
<dbReference type="EMBL" id="CABWMV010000024">
    <property type="protein sequence ID" value="VXC95725.1"/>
    <property type="molecule type" value="Genomic_DNA"/>
</dbReference>
<protein>
    <submittedName>
        <fullName evidence="3">FUSC family protein</fullName>
    </submittedName>
</protein>
<dbReference type="Proteomes" id="UP000432350">
    <property type="component" value="Unassembled WGS sequence"/>
</dbReference>
<keyword evidence="1" id="KW-1133">Transmembrane helix</keyword>
<dbReference type="Proteomes" id="UP000251241">
    <property type="component" value="Unassembled WGS sequence"/>
</dbReference>
<dbReference type="EMBL" id="UAUU01000002">
    <property type="protein sequence ID" value="SPZ83529.1"/>
    <property type="molecule type" value="Genomic_DNA"/>
</dbReference>
<name>A0A2X2KM61_SPHMU</name>
<dbReference type="RefSeq" id="WP_046674299.1">
    <property type="nucleotide sequence ID" value="NZ_CP068086.1"/>
</dbReference>
<reference evidence="3 5" key="2">
    <citation type="submission" date="2019-10" db="EMBL/GenBank/DDBJ databases">
        <authorList>
            <person name="Karimi E."/>
        </authorList>
    </citation>
    <scope>NUCLEOTIDE SEQUENCE [LARGE SCALE GENOMIC DNA]</scope>
    <source>
        <strain evidence="3">Sphingobacterium sp. 8BC</strain>
    </source>
</reference>
<gene>
    <name evidence="2" type="ORF">NCTC11343_00048</name>
    <name evidence="3" type="ORF">SPHINGO8BC_51139</name>
</gene>
<evidence type="ECO:0000313" key="4">
    <source>
        <dbReference type="Proteomes" id="UP000251241"/>
    </source>
</evidence>
<evidence type="ECO:0000256" key="1">
    <source>
        <dbReference type="SAM" id="Phobius"/>
    </source>
</evidence>